<dbReference type="Proteomes" id="UP000054350">
    <property type="component" value="Unassembled WGS sequence"/>
</dbReference>
<reference evidence="3" key="2">
    <citation type="submission" date="2009-11" db="EMBL/GenBank/DDBJ databases">
        <title>The Genome Sequence of Allomyces macrogynus strain ATCC 38327.</title>
        <authorList>
            <consortium name="The Broad Institute Genome Sequencing Platform"/>
            <person name="Russ C."/>
            <person name="Cuomo C."/>
            <person name="Shea T."/>
            <person name="Young S.K."/>
            <person name="Zeng Q."/>
            <person name="Koehrsen M."/>
            <person name="Haas B."/>
            <person name="Borodovsky M."/>
            <person name="Guigo R."/>
            <person name="Alvarado L."/>
            <person name="Berlin A."/>
            <person name="Borenstein D."/>
            <person name="Chen Z."/>
            <person name="Engels R."/>
            <person name="Freedman E."/>
            <person name="Gellesch M."/>
            <person name="Goldberg J."/>
            <person name="Griggs A."/>
            <person name="Gujja S."/>
            <person name="Heiman D."/>
            <person name="Hepburn T."/>
            <person name="Howarth C."/>
            <person name="Jen D."/>
            <person name="Larson L."/>
            <person name="Lewis B."/>
            <person name="Mehta T."/>
            <person name="Park D."/>
            <person name="Pearson M."/>
            <person name="Roberts A."/>
            <person name="Saif S."/>
            <person name="Shenoy N."/>
            <person name="Sisk P."/>
            <person name="Stolte C."/>
            <person name="Sykes S."/>
            <person name="Walk T."/>
            <person name="White J."/>
            <person name="Yandava C."/>
            <person name="Burger G."/>
            <person name="Gray M.W."/>
            <person name="Holland P.W.H."/>
            <person name="King N."/>
            <person name="Lang F.B.F."/>
            <person name="Roger A.J."/>
            <person name="Ruiz-Trillo I."/>
            <person name="Lander E."/>
            <person name="Nusbaum C."/>
        </authorList>
    </citation>
    <scope>NUCLEOTIDE SEQUENCE [LARGE SCALE GENOMIC DNA]</scope>
    <source>
        <strain evidence="3">ATCC 38327</strain>
    </source>
</reference>
<evidence type="ECO:0000313" key="2">
    <source>
        <dbReference type="EMBL" id="KNE66507.1"/>
    </source>
</evidence>
<gene>
    <name evidence="2" type="ORF">AMAG_11640</name>
</gene>
<accession>A0A0L0SVH7</accession>
<dbReference type="EMBL" id="GG745350">
    <property type="protein sequence ID" value="KNE66507.1"/>
    <property type="molecule type" value="Genomic_DNA"/>
</dbReference>
<dbReference type="AlphaFoldDB" id="A0A0L0SVH7"/>
<evidence type="ECO:0000256" key="1">
    <source>
        <dbReference type="SAM" id="MobiDB-lite"/>
    </source>
</evidence>
<protein>
    <submittedName>
        <fullName evidence="2">Uncharacterized protein</fullName>
    </submittedName>
</protein>
<keyword evidence="3" id="KW-1185">Reference proteome</keyword>
<dbReference type="OrthoDB" id="5584097at2759"/>
<sequence length="275" mass="30172">MTTRKMDPFQHFQHLIDQAVLAHAGAASLPPGSPPPLPPIPNLSLEFAHALVNLRTAHREAYQGAMHARANNSGARDMAMDARRARLNRDWSINHVQSAVTSYERADLDFDPPDLITIEEMAATPAEAEALANLSPHDLMAKRFNQERMARMRTHARVTQMQNVKKTAQAELLAALNKEDALDRDVMTWANQIDELAKRYGLDLSDPTPPTDGEGDDDGEPKHHDDEPMDDSDARMTDEVSARTSAAATPEPGSSRPASRAQSRGAENAAMDVDS</sequence>
<feature type="compositionally biased region" description="Basic and acidic residues" evidence="1">
    <location>
        <begin position="220"/>
        <end position="241"/>
    </location>
</feature>
<dbReference type="VEuPathDB" id="FungiDB:AMAG_11640"/>
<evidence type="ECO:0000313" key="3">
    <source>
        <dbReference type="Proteomes" id="UP000054350"/>
    </source>
</evidence>
<feature type="region of interest" description="Disordered" evidence="1">
    <location>
        <begin position="200"/>
        <end position="275"/>
    </location>
</feature>
<reference evidence="2 3" key="1">
    <citation type="submission" date="2009-11" db="EMBL/GenBank/DDBJ databases">
        <title>Annotation of Allomyces macrogynus ATCC 38327.</title>
        <authorList>
            <consortium name="The Broad Institute Genome Sequencing Platform"/>
            <person name="Russ C."/>
            <person name="Cuomo C."/>
            <person name="Burger G."/>
            <person name="Gray M.W."/>
            <person name="Holland P.W.H."/>
            <person name="King N."/>
            <person name="Lang F.B.F."/>
            <person name="Roger A.J."/>
            <person name="Ruiz-Trillo I."/>
            <person name="Young S.K."/>
            <person name="Zeng Q."/>
            <person name="Gargeya S."/>
            <person name="Fitzgerald M."/>
            <person name="Haas B."/>
            <person name="Abouelleil A."/>
            <person name="Alvarado L."/>
            <person name="Arachchi H.M."/>
            <person name="Berlin A."/>
            <person name="Chapman S.B."/>
            <person name="Gearin G."/>
            <person name="Goldberg J."/>
            <person name="Griggs A."/>
            <person name="Gujja S."/>
            <person name="Hansen M."/>
            <person name="Heiman D."/>
            <person name="Howarth C."/>
            <person name="Larimer J."/>
            <person name="Lui A."/>
            <person name="MacDonald P.J.P."/>
            <person name="McCowen C."/>
            <person name="Montmayeur A."/>
            <person name="Murphy C."/>
            <person name="Neiman D."/>
            <person name="Pearson M."/>
            <person name="Priest M."/>
            <person name="Roberts A."/>
            <person name="Saif S."/>
            <person name="Shea T."/>
            <person name="Sisk P."/>
            <person name="Stolte C."/>
            <person name="Sykes S."/>
            <person name="Wortman J."/>
            <person name="Nusbaum C."/>
            <person name="Birren B."/>
        </authorList>
    </citation>
    <scope>NUCLEOTIDE SEQUENCE [LARGE SCALE GENOMIC DNA]</scope>
    <source>
        <strain evidence="2 3">ATCC 38327</strain>
    </source>
</reference>
<proteinExistence type="predicted"/>
<name>A0A0L0SVH7_ALLM3</name>
<organism evidence="2 3">
    <name type="scientific">Allomyces macrogynus (strain ATCC 38327)</name>
    <name type="common">Allomyces javanicus var. macrogynus</name>
    <dbReference type="NCBI Taxonomy" id="578462"/>
    <lineage>
        <taxon>Eukaryota</taxon>
        <taxon>Fungi</taxon>
        <taxon>Fungi incertae sedis</taxon>
        <taxon>Blastocladiomycota</taxon>
        <taxon>Blastocladiomycetes</taxon>
        <taxon>Blastocladiales</taxon>
        <taxon>Blastocladiaceae</taxon>
        <taxon>Allomyces</taxon>
    </lineage>
</organism>